<name>A0A9E6UHE3_9HYPH</name>
<proteinExistence type="predicted"/>
<keyword evidence="1" id="KW-0812">Transmembrane</keyword>
<keyword evidence="1" id="KW-0472">Membrane</keyword>
<dbReference type="EMBL" id="CP081869">
    <property type="protein sequence ID" value="QZN99702.1"/>
    <property type="molecule type" value="Genomic_DNA"/>
</dbReference>
<accession>A0A9E6UHE3</accession>
<dbReference type="Proteomes" id="UP000825701">
    <property type="component" value="Chromosome"/>
</dbReference>
<organism evidence="2 3">
    <name type="scientific">Chenggangzhangella methanolivorans</name>
    <dbReference type="NCBI Taxonomy" id="1437009"/>
    <lineage>
        <taxon>Bacteria</taxon>
        <taxon>Pseudomonadati</taxon>
        <taxon>Pseudomonadota</taxon>
        <taxon>Alphaproteobacteria</taxon>
        <taxon>Hyphomicrobiales</taxon>
        <taxon>Methylopilaceae</taxon>
        <taxon>Chenggangzhangella</taxon>
    </lineage>
</organism>
<reference evidence="2" key="1">
    <citation type="submission" date="2021-08" db="EMBL/GenBank/DDBJ databases">
        <authorList>
            <person name="Zhang H."/>
            <person name="Xu M."/>
            <person name="Yu Z."/>
            <person name="Yang L."/>
            <person name="Cai Y."/>
        </authorList>
    </citation>
    <scope>NUCLEOTIDE SEQUENCE</scope>
    <source>
        <strain evidence="2">CHL1</strain>
    </source>
</reference>
<dbReference type="KEGG" id="cmet:K6K41_23995"/>
<feature type="transmembrane region" description="Helical" evidence="1">
    <location>
        <begin position="6"/>
        <end position="26"/>
    </location>
</feature>
<gene>
    <name evidence="2" type="ORF">K6K41_23995</name>
</gene>
<dbReference type="RefSeq" id="WP_261402801.1">
    <property type="nucleotide sequence ID" value="NZ_CP081869.1"/>
</dbReference>
<evidence type="ECO:0000256" key="1">
    <source>
        <dbReference type="SAM" id="Phobius"/>
    </source>
</evidence>
<evidence type="ECO:0000313" key="3">
    <source>
        <dbReference type="Proteomes" id="UP000825701"/>
    </source>
</evidence>
<keyword evidence="1" id="KW-1133">Transmembrane helix</keyword>
<keyword evidence="3" id="KW-1185">Reference proteome</keyword>
<dbReference type="AlphaFoldDB" id="A0A9E6UHE3"/>
<sequence>MTAETYLLYVAPLMLLGFGAAMYAVLSAMDARQQELKPVRVVSRRRDIRR</sequence>
<evidence type="ECO:0000313" key="2">
    <source>
        <dbReference type="EMBL" id="QZN99702.1"/>
    </source>
</evidence>
<protein>
    <submittedName>
        <fullName evidence="2">Uncharacterized protein</fullName>
    </submittedName>
</protein>